<dbReference type="KEGG" id="nid:NPIRD3C_1810"/>
<dbReference type="InterPro" id="IPR003439">
    <property type="entry name" value="ABC_transporter-like_ATP-bd"/>
</dbReference>
<comment type="subcellular location">
    <subcellularLocation>
        <location evidence="1">Cell membrane</location>
        <topology evidence="1">Peripheral membrane protein</topology>
        <orientation evidence="1">Cytoplasmic side</orientation>
    </subcellularLocation>
</comment>
<evidence type="ECO:0000256" key="5">
    <source>
        <dbReference type="ARBA" id="ARBA00049985"/>
    </source>
</evidence>
<dbReference type="GO" id="GO:0005886">
    <property type="term" value="C:plasma membrane"/>
    <property type="evidence" value="ECO:0007669"/>
    <property type="project" value="UniProtKB-SubCell"/>
</dbReference>
<organism evidence="7 8">
    <name type="scientific">Nitrosopumilus piranensis</name>
    <dbReference type="NCBI Taxonomy" id="1582439"/>
    <lineage>
        <taxon>Archaea</taxon>
        <taxon>Nitrososphaerota</taxon>
        <taxon>Nitrososphaeria</taxon>
        <taxon>Nitrosopumilales</taxon>
        <taxon>Nitrosopumilaceae</taxon>
        <taxon>Nitrosopumilus</taxon>
    </lineage>
</organism>
<dbReference type="InterPro" id="IPR003593">
    <property type="entry name" value="AAA+_ATPase"/>
</dbReference>
<dbReference type="PANTHER" id="PTHR43582:SF2">
    <property type="entry name" value="LINEARMYCIN RESISTANCE ATP-BINDING PROTEIN LNRL"/>
    <property type="match status" value="1"/>
</dbReference>
<dbReference type="Proteomes" id="UP000032027">
    <property type="component" value="Chromosome"/>
</dbReference>
<feature type="domain" description="ABC transporter" evidence="6">
    <location>
        <begin position="11"/>
        <end position="242"/>
    </location>
</feature>
<keyword evidence="4" id="KW-0067">ATP-binding</keyword>
<dbReference type="InterPro" id="IPR027417">
    <property type="entry name" value="P-loop_NTPase"/>
</dbReference>
<keyword evidence="8" id="KW-1185">Reference proteome</keyword>
<reference evidence="8" key="1">
    <citation type="submission" date="2015-02" db="EMBL/GenBank/DDBJ databases">
        <title>Characterization of two novel Thaumarchaeota isolated from the Northern Adriatic Sea.</title>
        <authorList>
            <person name="Bayer B."/>
            <person name="Vojvoda J."/>
            <person name="Offre P."/>
            <person name="Srivastava A."/>
            <person name="Elisabeth N."/>
            <person name="Garcia J.A.L."/>
            <person name="Schleper C."/>
            <person name="Herndl G.J."/>
        </authorList>
    </citation>
    <scope>NUCLEOTIDE SEQUENCE [LARGE SCALE GENOMIC DNA]</scope>
    <source>
        <strain evidence="8">D3C</strain>
    </source>
</reference>
<dbReference type="GO" id="GO:1900753">
    <property type="term" value="P:doxorubicin transport"/>
    <property type="evidence" value="ECO:0007669"/>
    <property type="project" value="InterPro"/>
</dbReference>
<sequence length="339" mass="38269">MKNAIYVLHSIETKSLTKSFGDVIAVDDISFTVENGEIFGFLGPNGAGKSTTMMILTTLLKPTSGQALISGYDVRVDAKKVRENIGYVQQETTVDEYLTGRENLLLQAKLNHIPKNEIDSRIDEVLDLIELSDKQNEPVVTYSGGMRKRLDIAGGLLHRPKVLFLDEPTVGLDIQTRRKIWEYIKKIHDEFEMTIFLSTHYMEEADQLCDRIGIIDGGKIQVIDSPENMKNAMGNEVISIVTEDDSNRDSFISELKKIEPINKINEDNFKLTLFVSNGAEVIPKVFQISSDIGIKITSISLTQPTLDDVFISYTGHEIRDDDVTFNRKREHAKMKRLRA</sequence>
<keyword evidence="2" id="KW-0813">Transport</keyword>
<proteinExistence type="inferred from homology"/>
<name>A0A0C5C120_9ARCH</name>
<dbReference type="InterPro" id="IPR025302">
    <property type="entry name" value="DrrA1/2-like_C"/>
</dbReference>
<dbReference type="GO" id="GO:0005524">
    <property type="term" value="F:ATP binding"/>
    <property type="evidence" value="ECO:0007669"/>
    <property type="project" value="UniProtKB-KW"/>
</dbReference>
<dbReference type="EMBL" id="CP010868">
    <property type="protein sequence ID" value="AJM93020.1"/>
    <property type="molecule type" value="Genomic_DNA"/>
</dbReference>
<dbReference type="SMART" id="SM00382">
    <property type="entry name" value="AAA"/>
    <property type="match status" value="1"/>
</dbReference>
<dbReference type="AlphaFoldDB" id="A0A0C5C120"/>
<evidence type="ECO:0000313" key="7">
    <source>
        <dbReference type="EMBL" id="AJM93020.1"/>
    </source>
</evidence>
<dbReference type="NCBIfam" id="TIGR01188">
    <property type="entry name" value="drrA"/>
    <property type="match status" value="1"/>
</dbReference>
<evidence type="ECO:0000256" key="3">
    <source>
        <dbReference type="ARBA" id="ARBA00022741"/>
    </source>
</evidence>
<reference evidence="7 8" key="3">
    <citation type="journal article" date="2019" name="Int. J. Syst. Evol. Microbiol.">
        <title>Nitrosopumilus adriaticus sp. nov. and Nitrosopumilus piranensis sp. nov., two ammonia-oxidizing archaea from the Adriatic Sea and members of the class Nitrososphaeria.</title>
        <authorList>
            <person name="Bayer B."/>
            <person name="Vojvoda J."/>
            <person name="Reinthaler T."/>
            <person name="Reyes C."/>
            <person name="Pinto M."/>
            <person name="Herndl G.J."/>
        </authorList>
    </citation>
    <scope>NUCLEOTIDE SEQUENCE [LARGE SCALE GENOMIC DNA]</scope>
    <source>
        <strain evidence="7 8">D3C</strain>
    </source>
</reference>
<protein>
    <submittedName>
        <fullName evidence="7">Daunorubicin resistance ABC transporter ATPase subunit</fullName>
    </submittedName>
</protein>
<dbReference type="SUPFAM" id="SSF52540">
    <property type="entry name" value="P-loop containing nucleoside triphosphate hydrolases"/>
    <property type="match status" value="1"/>
</dbReference>
<accession>A0A0C5C120</accession>
<gene>
    <name evidence="7" type="ORF">NPIRD3C_1810</name>
</gene>
<reference evidence="7 8" key="2">
    <citation type="journal article" date="2016" name="ISME J.">
        <title>Physiological and genomic characterization of two novel marine thaumarchaeal strains indicates niche differentiation.</title>
        <authorList>
            <person name="Bayer B."/>
            <person name="Vojvoda J."/>
            <person name="Offre P."/>
            <person name="Alves R.J."/>
            <person name="Elisabeth N.H."/>
            <person name="Garcia J.A."/>
            <person name="Volland J.M."/>
            <person name="Srivastava A."/>
            <person name="Schleper C."/>
            <person name="Herndl G.J."/>
        </authorList>
    </citation>
    <scope>NUCLEOTIDE SEQUENCE [LARGE SCALE GENOMIC DNA]</scope>
    <source>
        <strain evidence="7 8">D3C</strain>
    </source>
</reference>
<dbReference type="PROSITE" id="PS00211">
    <property type="entry name" value="ABC_TRANSPORTER_1"/>
    <property type="match status" value="1"/>
</dbReference>
<dbReference type="STRING" id="1582439.NPIRD3C_1810"/>
<evidence type="ECO:0000259" key="6">
    <source>
        <dbReference type="PROSITE" id="PS50893"/>
    </source>
</evidence>
<dbReference type="InterPro" id="IPR005894">
    <property type="entry name" value="DrrA"/>
</dbReference>
<dbReference type="GO" id="GO:0043215">
    <property type="term" value="P:daunorubicin transport"/>
    <property type="evidence" value="ECO:0007669"/>
    <property type="project" value="InterPro"/>
</dbReference>
<dbReference type="InterPro" id="IPR017871">
    <property type="entry name" value="ABC_transporter-like_CS"/>
</dbReference>
<keyword evidence="3" id="KW-0547">Nucleotide-binding</keyword>
<dbReference type="PROSITE" id="PS50893">
    <property type="entry name" value="ABC_TRANSPORTER_2"/>
    <property type="match status" value="1"/>
</dbReference>
<dbReference type="Pfam" id="PF13732">
    <property type="entry name" value="DrrA1-3_C"/>
    <property type="match status" value="1"/>
</dbReference>
<dbReference type="GO" id="GO:0016887">
    <property type="term" value="F:ATP hydrolysis activity"/>
    <property type="evidence" value="ECO:0007669"/>
    <property type="project" value="InterPro"/>
</dbReference>
<dbReference type="Gene3D" id="3.40.50.300">
    <property type="entry name" value="P-loop containing nucleotide triphosphate hydrolases"/>
    <property type="match status" value="1"/>
</dbReference>
<dbReference type="Pfam" id="PF00005">
    <property type="entry name" value="ABC_tran"/>
    <property type="match status" value="1"/>
</dbReference>
<evidence type="ECO:0000256" key="2">
    <source>
        <dbReference type="ARBA" id="ARBA00022448"/>
    </source>
</evidence>
<comment type="similarity">
    <text evidence="5">Belongs to the ABC transporter superfamily. Drug exporter-1 (DrugE1) (TC 3.A.1.105) family.</text>
</comment>
<evidence type="ECO:0000256" key="1">
    <source>
        <dbReference type="ARBA" id="ARBA00004413"/>
    </source>
</evidence>
<evidence type="ECO:0000313" key="8">
    <source>
        <dbReference type="Proteomes" id="UP000032027"/>
    </source>
</evidence>
<dbReference type="HOGENOM" id="CLU_000604_1_2_2"/>
<evidence type="ECO:0000256" key="4">
    <source>
        <dbReference type="ARBA" id="ARBA00022840"/>
    </source>
</evidence>
<dbReference type="PANTHER" id="PTHR43582">
    <property type="entry name" value="LINEARMYCIN RESISTANCE ATP-BINDING PROTEIN LNRL"/>
    <property type="match status" value="1"/>
</dbReference>
<dbReference type="PATRIC" id="fig|1582439.9.peg.1866"/>